<evidence type="ECO:0000256" key="2">
    <source>
        <dbReference type="ARBA" id="ARBA00023277"/>
    </source>
</evidence>
<evidence type="ECO:0000313" key="5">
    <source>
        <dbReference type="Proteomes" id="UP000199071"/>
    </source>
</evidence>
<dbReference type="GO" id="GO:0008736">
    <property type="term" value="F:L-fucose isomerase activity"/>
    <property type="evidence" value="ECO:0007669"/>
    <property type="project" value="InterPro"/>
</dbReference>
<dbReference type="STRING" id="665467.SAMN02982931_04655"/>
<dbReference type="InterPro" id="IPR015888">
    <property type="entry name" value="Fuc_isomerase_C"/>
</dbReference>
<dbReference type="SUPFAM" id="SSF53743">
    <property type="entry name" value="FucI/AraA N-terminal and middle domains"/>
    <property type="match status" value="1"/>
</dbReference>
<keyword evidence="1 4" id="KW-0413">Isomerase</keyword>
<dbReference type="EMBL" id="FMXQ01000014">
    <property type="protein sequence ID" value="SDB58206.1"/>
    <property type="molecule type" value="Genomic_DNA"/>
</dbReference>
<evidence type="ECO:0000313" key="4">
    <source>
        <dbReference type="EMBL" id="SDB58206.1"/>
    </source>
</evidence>
<feature type="domain" description="L-fucose isomerase C-terminal" evidence="3">
    <location>
        <begin position="345"/>
        <end position="473"/>
    </location>
</feature>
<dbReference type="RefSeq" id="WP_210185671.1">
    <property type="nucleotide sequence ID" value="NZ_FMXQ01000014.1"/>
</dbReference>
<dbReference type="PANTHER" id="PTHR36120:SF1">
    <property type="entry name" value="L-FUCOSE ISOMERASE C-TERMINAL DOMAIN-CONTAINING PROTEIN"/>
    <property type="match status" value="1"/>
</dbReference>
<gene>
    <name evidence="4" type="ORF">SAMN02982931_04655</name>
</gene>
<evidence type="ECO:0000259" key="3">
    <source>
        <dbReference type="Pfam" id="PF02952"/>
    </source>
</evidence>
<proteinExistence type="predicted"/>
<dbReference type="InterPro" id="IPR009015">
    <property type="entry name" value="Fucose_isomerase_N/cen_sf"/>
</dbReference>
<organism evidence="4 5">
    <name type="scientific">Bauldia litoralis</name>
    <dbReference type="NCBI Taxonomy" id="665467"/>
    <lineage>
        <taxon>Bacteria</taxon>
        <taxon>Pseudomonadati</taxon>
        <taxon>Pseudomonadota</taxon>
        <taxon>Alphaproteobacteria</taxon>
        <taxon>Hyphomicrobiales</taxon>
        <taxon>Kaistiaceae</taxon>
        <taxon>Bauldia</taxon>
    </lineage>
</organism>
<dbReference type="GO" id="GO:0005737">
    <property type="term" value="C:cytoplasm"/>
    <property type="evidence" value="ECO:0007669"/>
    <property type="project" value="InterPro"/>
</dbReference>
<sequence>MPRIIDKTMTLGVAIGGRAFFNGAPALTSREEIVAQFTALGLKLLILPAEATKDGAVQSREDAQLYANFFRAHRDEIDGLVVLLPNFGDEIAIAELVNMARLDVPILLQASNDEIDKVDVRSRRDAFCGKISVSNNFYQYGVPFTDTSLHTCDVGSDLFRGDLDRFARVCRTVRGLRNGRIGAIGARTGAFQTMRYSEKLLQATGLTVVTVDLSEIIGTAKGISDDDPALKRKLEEVMAYGTIPSHIDRGNITKQAKWGLAVDGWIEANGCDASSIQCWSSLQENFGCATCLTMSMMGEKLMPSACEVDVMGAVSMYALALASGAPPAILDWNNNYGDAADLCVCTHCGNFPKSFIGAEPEISNLDVLGTVLGQDRCFGAVKGKVKAGPMTFFRFSSDDRAGTLKAYVGEGDFTDDPFAMDGGIAVTRVGRLRDLLGFIVRNGFEHHVAMVRGNHAGIVHEAVTRYLDLPIYHHEANPAYTGVPAQGFRL</sequence>
<keyword evidence="2" id="KW-0119">Carbohydrate metabolism</keyword>
<dbReference type="Proteomes" id="UP000199071">
    <property type="component" value="Unassembled WGS sequence"/>
</dbReference>
<accession>A0A1G6ELF7</accession>
<dbReference type="AlphaFoldDB" id="A0A1G6ELF7"/>
<protein>
    <submittedName>
        <fullName evidence="4">L-fucose isomerase</fullName>
    </submittedName>
</protein>
<dbReference type="Pfam" id="PF02952">
    <property type="entry name" value="Fucose_iso_C"/>
    <property type="match status" value="1"/>
</dbReference>
<evidence type="ECO:0000256" key="1">
    <source>
        <dbReference type="ARBA" id="ARBA00023235"/>
    </source>
</evidence>
<name>A0A1G6ELF7_9HYPH</name>
<keyword evidence="5" id="KW-1185">Reference proteome</keyword>
<reference evidence="4 5" key="1">
    <citation type="submission" date="2016-10" db="EMBL/GenBank/DDBJ databases">
        <authorList>
            <person name="de Groot N.N."/>
        </authorList>
    </citation>
    <scope>NUCLEOTIDE SEQUENCE [LARGE SCALE GENOMIC DNA]</scope>
    <source>
        <strain evidence="4 5">ATCC 35022</strain>
    </source>
</reference>
<dbReference type="GO" id="GO:0006004">
    <property type="term" value="P:fucose metabolic process"/>
    <property type="evidence" value="ECO:0007669"/>
    <property type="project" value="InterPro"/>
</dbReference>
<dbReference type="PANTHER" id="PTHR36120">
    <property type="entry name" value="FUCOSE ISOMERASE"/>
    <property type="match status" value="1"/>
</dbReference>